<protein>
    <submittedName>
        <fullName evidence="1">Uncharacterized protein</fullName>
    </submittedName>
</protein>
<proteinExistence type="predicted"/>
<name>A0AAP2FJP1_KLEOX</name>
<keyword evidence="2" id="KW-1185">Reference proteome</keyword>
<gene>
    <name evidence="1" type="ORF">J7S78_13790</name>
</gene>
<organism evidence="1 2">
    <name type="scientific">Klebsiella oxytoca</name>
    <dbReference type="NCBI Taxonomy" id="571"/>
    <lineage>
        <taxon>Bacteria</taxon>
        <taxon>Pseudomonadati</taxon>
        <taxon>Pseudomonadota</taxon>
        <taxon>Gammaproteobacteria</taxon>
        <taxon>Enterobacterales</taxon>
        <taxon>Enterobacteriaceae</taxon>
        <taxon>Klebsiella/Raoultella group</taxon>
        <taxon>Klebsiella</taxon>
    </lineage>
</organism>
<comment type="caution">
    <text evidence="1">The sequence shown here is derived from an EMBL/GenBank/DDBJ whole genome shotgun (WGS) entry which is preliminary data.</text>
</comment>
<accession>A0AAP2FJP1</accession>
<evidence type="ECO:0000313" key="1">
    <source>
        <dbReference type="EMBL" id="MBQ0600865.1"/>
    </source>
</evidence>
<dbReference type="Proteomes" id="UP000673434">
    <property type="component" value="Unassembled WGS sequence"/>
</dbReference>
<reference evidence="1 2" key="1">
    <citation type="submission" date="2021-03" db="EMBL/GenBank/DDBJ databases">
        <authorList>
            <person name="Stanton E."/>
        </authorList>
    </citation>
    <scope>NUCLEOTIDE SEQUENCE [LARGE SCALE GENOMIC DNA]</scope>
    <source>
        <strain evidence="1 2">2020EL-00037</strain>
    </source>
</reference>
<sequence>MRVTINNINTALKNAGIDGEILKGQDYYYFSGSDFDLTEEQGVYGVFRLGELSIERWVEEAKEKITK</sequence>
<dbReference type="EMBL" id="JAGKON010000013">
    <property type="protein sequence ID" value="MBQ0600865.1"/>
    <property type="molecule type" value="Genomic_DNA"/>
</dbReference>
<dbReference type="RefSeq" id="WP_210846269.1">
    <property type="nucleotide sequence ID" value="NZ_JAGKON010000013.1"/>
</dbReference>
<dbReference type="AlphaFoldDB" id="A0AAP2FJP1"/>
<evidence type="ECO:0000313" key="2">
    <source>
        <dbReference type="Proteomes" id="UP000673434"/>
    </source>
</evidence>